<dbReference type="EMBL" id="GBRH01225100">
    <property type="protein sequence ID" value="JAD72795.1"/>
    <property type="molecule type" value="Transcribed_RNA"/>
</dbReference>
<accession>A0A0A9CHD1</accession>
<reference evidence="1" key="1">
    <citation type="submission" date="2014-09" db="EMBL/GenBank/DDBJ databases">
        <authorList>
            <person name="Magalhaes I.L.F."/>
            <person name="Oliveira U."/>
            <person name="Santos F.R."/>
            <person name="Vidigal T.H.D.A."/>
            <person name="Brescovit A.D."/>
            <person name="Santos A.J."/>
        </authorList>
    </citation>
    <scope>NUCLEOTIDE SEQUENCE</scope>
    <source>
        <tissue evidence="1">Shoot tissue taken approximately 20 cm above the soil surface</tissue>
    </source>
</reference>
<evidence type="ECO:0000313" key="1">
    <source>
        <dbReference type="EMBL" id="JAD72795.1"/>
    </source>
</evidence>
<proteinExistence type="predicted"/>
<reference evidence="1" key="2">
    <citation type="journal article" date="2015" name="Data Brief">
        <title>Shoot transcriptome of the giant reed, Arundo donax.</title>
        <authorList>
            <person name="Barrero R.A."/>
            <person name="Guerrero F.D."/>
            <person name="Moolhuijzen P."/>
            <person name="Goolsby J.A."/>
            <person name="Tidwell J."/>
            <person name="Bellgard S.E."/>
            <person name="Bellgard M.I."/>
        </authorList>
    </citation>
    <scope>NUCLEOTIDE SEQUENCE</scope>
    <source>
        <tissue evidence="1">Shoot tissue taken approximately 20 cm above the soil surface</tissue>
    </source>
</reference>
<name>A0A0A9CHD1_ARUDO</name>
<dbReference type="AlphaFoldDB" id="A0A0A9CHD1"/>
<protein>
    <submittedName>
        <fullName evidence="1">Uncharacterized protein</fullName>
    </submittedName>
</protein>
<sequence length="45" mass="5416">MEPAMGILSIPVEYYKKVKILFYLYLHNCLQVIYSGHIDHRNLYE</sequence>
<organism evidence="1">
    <name type="scientific">Arundo donax</name>
    <name type="common">Giant reed</name>
    <name type="synonym">Donax arundinaceus</name>
    <dbReference type="NCBI Taxonomy" id="35708"/>
    <lineage>
        <taxon>Eukaryota</taxon>
        <taxon>Viridiplantae</taxon>
        <taxon>Streptophyta</taxon>
        <taxon>Embryophyta</taxon>
        <taxon>Tracheophyta</taxon>
        <taxon>Spermatophyta</taxon>
        <taxon>Magnoliopsida</taxon>
        <taxon>Liliopsida</taxon>
        <taxon>Poales</taxon>
        <taxon>Poaceae</taxon>
        <taxon>PACMAD clade</taxon>
        <taxon>Arundinoideae</taxon>
        <taxon>Arundineae</taxon>
        <taxon>Arundo</taxon>
    </lineage>
</organism>